<organism evidence="22 23">
    <name type="scientific">Aquabacterium commune</name>
    <dbReference type="NCBI Taxonomy" id="70586"/>
    <lineage>
        <taxon>Bacteria</taxon>
        <taxon>Pseudomonadati</taxon>
        <taxon>Pseudomonadota</taxon>
        <taxon>Betaproteobacteria</taxon>
        <taxon>Burkholderiales</taxon>
        <taxon>Aquabacterium</taxon>
    </lineage>
</organism>
<dbReference type="InterPro" id="IPR003594">
    <property type="entry name" value="HATPase_dom"/>
</dbReference>
<comment type="function">
    <text evidence="12">Member of the two-component regulatory system BvgS/BvgA. Phosphorylates BvgA via a four-step phosphorelay in response to environmental signals.</text>
</comment>
<keyword evidence="6" id="KW-0732">Signal</keyword>
<name>A0A4V3CWE2_9BURK</name>
<keyword evidence="18" id="KW-0812">Transmembrane</keyword>
<dbReference type="EMBL" id="SNXW01000002">
    <property type="protein sequence ID" value="TDP86028.1"/>
    <property type="molecule type" value="Genomic_DNA"/>
</dbReference>
<evidence type="ECO:0000256" key="4">
    <source>
        <dbReference type="ARBA" id="ARBA00022553"/>
    </source>
</evidence>
<feature type="domain" description="HAMP" evidence="21">
    <location>
        <begin position="326"/>
        <end position="379"/>
    </location>
</feature>
<dbReference type="SUPFAM" id="SSF55874">
    <property type="entry name" value="ATPase domain of HSP90 chaperone/DNA topoisomerase II/histidine kinase"/>
    <property type="match status" value="1"/>
</dbReference>
<evidence type="ECO:0000256" key="18">
    <source>
        <dbReference type="SAM" id="Phobius"/>
    </source>
</evidence>
<evidence type="ECO:0000256" key="17">
    <source>
        <dbReference type="SAM" id="MobiDB-lite"/>
    </source>
</evidence>
<evidence type="ECO:0000313" key="22">
    <source>
        <dbReference type="EMBL" id="TDP86028.1"/>
    </source>
</evidence>
<dbReference type="CDD" id="cd16922">
    <property type="entry name" value="HATPase_EvgS-ArcB-TorS-like"/>
    <property type="match status" value="1"/>
</dbReference>
<evidence type="ECO:0000256" key="9">
    <source>
        <dbReference type="ARBA" id="ARBA00022840"/>
    </source>
</evidence>
<evidence type="ECO:0000256" key="7">
    <source>
        <dbReference type="ARBA" id="ARBA00022741"/>
    </source>
</evidence>
<dbReference type="CDD" id="cd17546">
    <property type="entry name" value="REC_hyHK_CKI1_RcsC-like"/>
    <property type="match status" value="1"/>
</dbReference>
<dbReference type="GO" id="GO:0000155">
    <property type="term" value="F:phosphorelay sensor kinase activity"/>
    <property type="evidence" value="ECO:0007669"/>
    <property type="project" value="InterPro"/>
</dbReference>
<dbReference type="FunFam" id="1.10.287.130:FF:000002">
    <property type="entry name" value="Two-component osmosensing histidine kinase"/>
    <property type="match status" value="1"/>
</dbReference>
<accession>A0A4V3CWE2</accession>
<dbReference type="Gene3D" id="3.40.50.2300">
    <property type="match status" value="1"/>
</dbReference>
<keyword evidence="8 22" id="KW-0418">Kinase</keyword>
<dbReference type="Proteomes" id="UP000294593">
    <property type="component" value="Unassembled WGS sequence"/>
</dbReference>
<comment type="subunit">
    <text evidence="13">At low DSF concentrations, interacts with RpfF.</text>
</comment>
<dbReference type="SMART" id="SM00387">
    <property type="entry name" value="HATPase_c"/>
    <property type="match status" value="1"/>
</dbReference>
<dbReference type="CDD" id="cd12914">
    <property type="entry name" value="PDC1_DGC_like"/>
    <property type="match status" value="1"/>
</dbReference>
<evidence type="ECO:0000256" key="10">
    <source>
        <dbReference type="ARBA" id="ARBA00023012"/>
    </source>
</evidence>
<feature type="domain" description="Response regulatory" evidence="20">
    <location>
        <begin position="699"/>
        <end position="815"/>
    </location>
</feature>
<dbReference type="CDD" id="cd00082">
    <property type="entry name" value="HisKA"/>
    <property type="match status" value="1"/>
</dbReference>
<keyword evidence="11" id="KW-0843">Virulence</keyword>
<comment type="subcellular location">
    <subcellularLocation>
        <location evidence="2">Membrane</location>
    </subcellularLocation>
</comment>
<keyword evidence="7" id="KW-0547">Nucleotide-binding</keyword>
<evidence type="ECO:0000313" key="23">
    <source>
        <dbReference type="Proteomes" id="UP000294593"/>
    </source>
</evidence>
<dbReference type="Gene3D" id="3.30.565.10">
    <property type="entry name" value="Histidine kinase-like ATPase, C-terminal domain"/>
    <property type="match status" value="1"/>
</dbReference>
<dbReference type="PROSITE" id="PS50110">
    <property type="entry name" value="RESPONSE_REGULATORY"/>
    <property type="match status" value="1"/>
</dbReference>
<dbReference type="FunFam" id="3.30.565.10:FF:000010">
    <property type="entry name" value="Sensor histidine kinase RcsC"/>
    <property type="match status" value="1"/>
</dbReference>
<feature type="compositionally biased region" description="Low complexity" evidence="17">
    <location>
        <begin position="664"/>
        <end position="677"/>
    </location>
</feature>
<evidence type="ECO:0000256" key="11">
    <source>
        <dbReference type="ARBA" id="ARBA00023026"/>
    </source>
</evidence>
<evidence type="ECO:0000256" key="13">
    <source>
        <dbReference type="ARBA" id="ARBA00064003"/>
    </source>
</evidence>
<dbReference type="Pfam" id="PF02518">
    <property type="entry name" value="HATPase_c"/>
    <property type="match status" value="1"/>
</dbReference>
<dbReference type="InterPro" id="IPR003660">
    <property type="entry name" value="HAMP_dom"/>
</dbReference>
<dbReference type="PROSITE" id="PS50885">
    <property type="entry name" value="HAMP"/>
    <property type="match status" value="1"/>
</dbReference>
<feature type="domain" description="Histidine kinase" evidence="19">
    <location>
        <begin position="419"/>
        <end position="648"/>
    </location>
</feature>
<dbReference type="PANTHER" id="PTHR45339:SF5">
    <property type="entry name" value="HISTIDINE KINASE"/>
    <property type="match status" value="1"/>
</dbReference>
<evidence type="ECO:0000256" key="3">
    <source>
        <dbReference type="ARBA" id="ARBA00012438"/>
    </source>
</evidence>
<dbReference type="SUPFAM" id="SSF52172">
    <property type="entry name" value="CheY-like"/>
    <property type="match status" value="1"/>
</dbReference>
<keyword evidence="18" id="KW-0472">Membrane</keyword>
<evidence type="ECO:0000256" key="14">
    <source>
        <dbReference type="ARBA" id="ARBA00068150"/>
    </source>
</evidence>
<sequence length="834" mass="89924">MTQAPPARASIWRPRHSVRARFAIFTGISGVLFASVLAFWVVQGQREQLLDAVNASVRREAAVLGQTISAALAERQSQVQQMASLPEVVSGMMEPGALRLLLERTRSYSPEFEWLALTDARGVITTATGARLEGLNVAGEAWFVQGSRGVWVGNPHPAGALKRFLPLDADGRPAQLVDVAVPVIDNDGKVIGVMVGMLNWRWISDIHHALTAADADLKHTLLLSPTGEVSVGPAGWLGRNMAPSGLAQVRADGQSRVLNWPDIGEQLTALAPVRWSAQAAQAPWTLVLRQDPARVFGPVNTLQRRLLLSGLAGSLAFMWLSWWLAGKVVRPLRRLADTARALQEGRPASFEAPTRHPDEVAMLSGALADLHGNLQARLAELAAYRDHLEDKIGERTEQLRQAADRAEAANRAKSAFIANMSHEIRTPMNAIMGMTYLLQQDAPTPAQAERLGTVQQATEHLLDIINNILDLSKIEAGMFTLAAQDFDLPEVLQRAIDLVGVRAAEKGLGLRLDAAGCPARVRGDATRVSQVLINLLSNAVKFTDQGQVTLQVRQLKPHAGATAGSEAPLHHTLYIEVRDTGIGISPDQLARLFNAFVQADESTTRRFGGTGLGLAITRGLVERMGGQIGVSSESGKGSTFWCTLVLDAAQEAEPSVAAWGQSTGPASAKARSASGGAMPAPTSPVEAMALLRSRHAGARILLADDNPVNRLLVDELLGMANIHPQIVQTGAQALERVRSQKFDLLLMDIHMPDMDGLTATRHIRALPGCAELPIIAMTASVLQEERDACLDAGMNAHLGKPLDTQQLFGTLLHWLDPQRQPRPDRREPDLSSSV</sequence>
<dbReference type="Gene3D" id="3.30.450.20">
    <property type="entry name" value="PAS domain"/>
    <property type="match status" value="1"/>
</dbReference>
<keyword evidence="18" id="KW-1133">Transmembrane helix</keyword>
<evidence type="ECO:0000256" key="8">
    <source>
        <dbReference type="ARBA" id="ARBA00022777"/>
    </source>
</evidence>
<evidence type="ECO:0000259" key="19">
    <source>
        <dbReference type="PROSITE" id="PS50109"/>
    </source>
</evidence>
<dbReference type="InterPro" id="IPR003661">
    <property type="entry name" value="HisK_dim/P_dom"/>
</dbReference>
<dbReference type="InterPro" id="IPR011006">
    <property type="entry name" value="CheY-like_superfamily"/>
</dbReference>
<dbReference type="Gene3D" id="6.10.340.10">
    <property type="match status" value="1"/>
</dbReference>
<reference evidence="22 23" key="1">
    <citation type="submission" date="2019-03" db="EMBL/GenBank/DDBJ databases">
        <title>Genomic Encyclopedia of Type Strains, Phase IV (KMG-IV): sequencing the most valuable type-strain genomes for metagenomic binning, comparative biology and taxonomic classification.</title>
        <authorList>
            <person name="Goeker M."/>
        </authorList>
    </citation>
    <scope>NUCLEOTIDE SEQUENCE [LARGE SCALE GENOMIC DNA]</scope>
    <source>
        <strain evidence="22 23">DSM 11901</strain>
    </source>
</reference>
<feature type="modified residue" description="4-aspartylphosphate" evidence="16">
    <location>
        <position position="748"/>
    </location>
</feature>
<gene>
    <name evidence="22" type="ORF">EV672_102379</name>
</gene>
<proteinExistence type="predicted"/>
<dbReference type="InterPro" id="IPR036097">
    <property type="entry name" value="HisK_dim/P_sf"/>
</dbReference>
<dbReference type="InterPro" id="IPR001789">
    <property type="entry name" value="Sig_transdc_resp-reg_receiver"/>
</dbReference>
<comment type="catalytic activity">
    <reaction evidence="1">
        <text>ATP + protein L-histidine = ADP + protein N-phospho-L-histidine.</text>
        <dbReference type="EC" id="2.7.13.3"/>
    </reaction>
</comment>
<dbReference type="SMART" id="SM00448">
    <property type="entry name" value="REC"/>
    <property type="match status" value="1"/>
</dbReference>
<evidence type="ECO:0000256" key="15">
    <source>
        <dbReference type="ARBA" id="ARBA00070152"/>
    </source>
</evidence>
<evidence type="ECO:0000256" key="5">
    <source>
        <dbReference type="ARBA" id="ARBA00022679"/>
    </source>
</evidence>
<dbReference type="InterPro" id="IPR036890">
    <property type="entry name" value="HATPase_C_sf"/>
</dbReference>
<dbReference type="Pfam" id="PF00512">
    <property type="entry name" value="HisKA"/>
    <property type="match status" value="1"/>
</dbReference>
<dbReference type="GO" id="GO:0016020">
    <property type="term" value="C:membrane"/>
    <property type="evidence" value="ECO:0007669"/>
    <property type="project" value="UniProtKB-SubCell"/>
</dbReference>
<protein>
    <recommendedName>
        <fullName evidence="14">Sensory/regulatory protein RpfC</fullName>
        <ecNumber evidence="3">2.7.13.3</ecNumber>
    </recommendedName>
    <alternativeName>
        <fullName evidence="15">Virulence sensor protein BvgS</fullName>
    </alternativeName>
</protein>
<keyword evidence="10" id="KW-0902">Two-component regulatory system</keyword>
<feature type="transmembrane region" description="Helical" evidence="18">
    <location>
        <begin position="20"/>
        <end position="42"/>
    </location>
</feature>
<evidence type="ECO:0000259" key="20">
    <source>
        <dbReference type="PROSITE" id="PS50110"/>
    </source>
</evidence>
<dbReference type="Gene3D" id="1.10.287.130">
    <property type="match status" value="1"/>
</dbReference>
<dbReference type="Pfam" id="PF00072">
    <property type="entry name" value="Response_reg"/>
    <property type="match status" value="1"/>
</dbReference>
<dbReference type="InterPro" id="IPR005467">
    <property type="entry name" value="His_kinase_dom"/>
</dbReference>
<dbReference type="AlphaFoldDB" id="A0A4V3CWE2"/>
<dbReference type="SMART" id="SM00304">
    <property type="entry name" value="HAMP"/>
    <property type="match status" value="1"/>
</dbReference>
<evidence type="ECO:0000259" key="21">
    <source>
        <dbReference type="PROSITE" id="PS50885"/>
    </source>
</evidence>
<evidence type="ECO:0000256" key="1">
    <source>
        <dbReference type="ARBA" id="ARBA00000085"/>
    </source>
</evidence>
<dbReference type="PROSITE" id="PS50109">
    <property type="entry name" value="HIS_KIN"/>
    <property type="match status" value="1"/>
</dbReference>
<keyword evidence="5" id="KW-0808">Transferase</keyword>
<evidence type="ECO:0000256" key="6">
    <source>
        <dbReference type="ARBA" id="ARBA00022729"/>
    </source>
</evidence>
<evidence type="ECO:0000256" key="16">
    <source>
        <dbReference type="PROSITE-ProRule" id="PRU00169"/>
    </source>
</evidence>
<feature type="region of interest" description="Disordered" evidence="17">
    <location>
        <begin position="657"/>
        <end position="681"/>
    </location>
</feature>
<keyword evidence="4 16" id="KW-0597">Phosphoprotein</keyword>
<evidence type="ECO:0000256" key="12">
    <source>
        <dbReference type="ARBA" id="ARBA00058004"/>
    </source>
</evidence>
<keyword evidence="23" id="KW-1185">Reference proteome</keyword>
<dbReference type="PANTHER" id="PTHR45339">
    <property type="entry name" value="HYBRID SIGNAL TRANSDUCTION HISTIDINE KINASE J"/>
    <property type="match status" value="1"/>
</dbReference>
<dbReference type="InterPro" id="IPR004358">
    <property type="entry name" value="Sig_transdc_His_kin-like_C"/>
</dbReference>
<keyword evidence="9" id="KW-0067">ATP-binding</keyword>
<comment type="caution">
    <text evidence="22">The sequence shown here is derived from an EMBL/GenBank/DDBJ whole genome shotgun (WGS) entry which is preliminary data.</text>
</comment>
<dbReference type="EC" id="2.7.13.3" evidence="3"/>
<dbReference type="SMART" id="SM00388">
    <property type="entry name" value="HisKA"/>
    <property type="match status" value="1"/>
</dbReference>
<dbReference type="SUPFAM" id="SSF47384">
    <property type="entry name" value="Homodimeric domain of signal transducing histidine kinase"/>
    <property type="match status" value="1"/>
</dbReference>
<evidence type="ECO:0000256" key="2">
    <source>
        <dbReference type="ARBA" id="ARBA00004370"/>
    </source>
</evidence>
<dbReference type="PRINTS" id="PR00344">
    <property type="entry name" value="BCTRLSENSOR"/>
</dbReference>
<dbReference type="GO" id="GO:0005524">
    <property type="term" value="F:ATP binding"/>
    <property type="evidence" value="ECO:0007669"/>
    <property type="project" value="UniProtKB-KW"/>
</dbReference>
<dbReference type="Pfam" id="PF00672">
    <property type="entry name" value="HAMP"/>
    <property type="match status" value="1"/>
</dbReference>